<dbReference type="GO" id="GO:0043957">
    <property type="term" value="F:acryloyl-CoA reductase (NADPH) activity"/>
    <property type="evidence" value="ECO:0007669"/>
    <property type="project" value="UniProtKB-EC"/>
</dbReference>
<dbReference type="Pfam" id="PF00107">
    <property type="entry name" value="ADH_zinc_N"/>
    <property type="match status" value="1"/>
</dbReference>
<dbReference type="SUPFAM" id="SSF50129">
    <property type="entry name" value="GroES-like"/>
    <property type="match status" value="1"/>
</dbReference>
<feature type="domain" description="Enoyl reductase (ER)" evidence="1">
    <location>
        <begin position="16"/>
        <end position="333"/>
    </location>
</feature>
<evidence type="ECO:0000259" key="1">
    <source>
        <dbReference type="SMART" id="SM00829"/>
    </source>
</evidence>
<protein>
    <submittedName>
        <fullName evidence="2">Acrylyl-CoA reductase AcuI</fullName>
        <ecNumber evidence="2">1.3.1.84</ecNumber>
    </submittedName>
</protein>
<dbReference type="Gene3D" id="3.90.180.10">
    <property type="entry name" value="Medium-chain alcohol dehydrogenases, catalytic domain"/>
    <property type="match status" value="1"/>
</dbReference>
<dbReference type="EMBL" id="SJPV01000008">
    <property type="protein sequence ID" value="TWU34376.1"/>
    <property type="molecule type" value="Genomic_DNA"/>
</dbReference>
<dbReference type="EC" id="1.3.1.84" evidence="2"/>
<keyword evidence="3" id="KW-1185">Reference proteome</keyword>
<dbReference type="SMART" id="SM00829">
    <property type="entry name" value="PKS_ER"/>
    <property type="match status" value="1"/>
</dbReference>
<dbReference type="InterPro" id="IPR051397">
    <property type="entry name" value="Zn-ADH-like_protein"/>
</dbReference>
<evidence type="ECO:0000313" key="3">
    <source>
        <dbReference type="Proteomes" id="UP000319143"/>
    </source>
</evidence>
<dbReference type="NCBIfam" id="TIGR02823">
    <property type="entry name" value="oxido_YhdH"/>
    <property type="match status" value="1"/>
</dbReference>
<dbReference type="SUPFAM" id="SSF51735">
    <property type="entry name" value="NAD(P)-binding Rossmann-fold domains"/>
    <property type="match status" value="1"/>
</dbReference>
<name>A0A5C6DH58_9BACT</name>
<dbReference type="PANTHER" id="PTHR43677:SF1">
    <property type="entry name" value="ACRYLYL-COA REDUCTASE ACUI-RELATED"/>
    <property type="match status" value="1"/>
</dbReference>
<dbReference type="RefSeq" id="WP_231615827.1">
    <property type="nucleotide sequence ID" value="NZ_SJPV01000008.1"/>
</dbReference>
<evidence type="ECO:0000313" key="2">
    <source>
        <dbReference type="EMBL" id="TWU34376.1"/>
    </source>
</evidence>
<accession>A0A5C6DH58</accession>
<comment type="caution">
    <text evidence="2">The sequence shown here is derived from an EMBL/GenBank/DDBJ whole genome shotgun (WGS) entry which is preliminary data.</text>
</comment>
<dbReference type="InterPro" id="IPR011032">
    <property type="entry name" value="GroES-like_sf"/>
</dbReference>
<dbReference type="InterPro" id="IPR014188">
    <property type="entry name" value="Acrylyl-CoA_reductase_AcuI"/>
</dbReference>
<gene>
    <name evidence="2" type="primary">acuI_2</name>
    <name evidence="2" type="ORF">Poly41_45230</name>
</gene>
<reference evidence="2 3" key="1">
    <citation type="submission" date="2019-02" db="EMBL/GenBank/DDBJ databases">
        <title>Deep-cultivation of Planctomycetes and their phenomic and genomic characterization uncovers novel biology.</title>
        <authorList>
            <person name="Wiegand S."/>
            <person name="Jogler M."/>
            <person name="Boedeker C."/>
            <person name="Pinto D."/>
            <person name="Vollmers J."/>
            <person name="Rivas-Marin E."/>
            <person name="Kohn T."/>
            <person name="Peeters S.H."/>
            <person name="Heuer A."/>
            <person name="Rast P."/>
            <person name="Oberbeckmann S."/>
            <person name="Bunk B."/>
            <person name="Jeske O."/>
            <person name="Meyerdierks A."/>
            <person name="Storesund J.E."/>
            <person name="Kallscheuer N."/>
            <person name="Luecker S."/>
            <person name="Lage O.M."/>
            <person name="Pohl T."/>
            <person name="Merkel B.J."/>
            <person name="Hornburger P."/>
            <person name="Mueller R.-W."/>
            <person name="Bruemmer F."/>
            <person name="Labrenz M."/>
            <person name="Spormann A.M."/>
            <person name="Op Den Camp H."/>
            <person name="Overmann J."/>
            <person name="Amann R."/>
            <person name="Jetten M.S.M."/>
            <person name="Mascher T."/>
            <person name="Medema M.H."/>
            <person name="Devos D.P."/>
            <person name="Kaster A.-K."/>
            <person name="Ovreas L."/>
            <person name="Rohde M."/>
            <person name="Galperin M.Y."/>
            <person name="Jogler C."/>
        </authorList>
    </citation>
    <scope>NUCLEOTIDE SEQUENCE [LARGE SCALE GENOMIC DNA]</scope>
    <source>
        <strain evidence="2 3">Poly41</strain>
    </source>
</reference>
<dbReference type="CDD" id="cd05280">
    <property type="entry name" value="MDR_yhdh_yhfp"/>
    <property type="match status" value="1"/>
</dbReference>
<dbReference type="Pfam" id="PF08240">
    <property type="entry name" value="ADH_N"/>
    <property type="match status" value="1"/>
</dbReference>
<dbReference type="Proteomes" id="UP000319143">
    <property type="component" value="Unassembled WGS sequence"/>
</dbReference>
<dbReference type="InterPro" id="IPR013154">
    <property type="entry name" value="ADH-like_N"/>
</dbReference>
<dbReference type="InterPro" id="IPR036291">
    <property type="entry name" value="NAD(P)-bd_dom_sf"/>
</dbReference>
<keyword evidence="2" id="KW-0560">Oxidoreductase</keyword>
<proteinExistence type="predicted"/>
<dbReference type="PANTHER" id="PTHR43677">
    <property type="entry name" value="SHORT-CHAIN DEHYDROGENASE/REDUCTASE"/>
    <property type="match status" value="1"/>
</dbReference>
<organism evidence="2 3">
    <name type="scientific">Novipirellula artificiosorum</name>
    <dbReference type="NCBI Taxonomy" id="2528016"/>
    <lineage>
        <taxon>Bacteria</taxon>
        <taxon>Pseudomonadati</taxon>
        <taxon>Planctomycetota</taxon>
        <taxon>Planctomycetia</taxon>
        <taxon>Pirellulales</taxon>
        <taxon>Pirellulaceae</taxon>
        <taxon>Novipirellula</taxon>
    </lineage>
</organism>
<dbReference type="InterPro" id="IPR020843">
    <property type="entry name" value="ER"/>
</dbReference>
<dbReference type="Gene3D" id="3.40.50.720">
    <property type="entry name" value="NAD(P)-binding Rossmann-like Domain"/>
    <property type="match status" value="1"/>
</dbReference>
<sequence>MSSTMRCFWVEKSESGEIRAEVTEKPCSVLDQAKSDAPRVRIRVNLSSLNYKDALAATGHPGIVRHFPHIPGIDAVGAVVHSDSSDFSVGEEVLVTGNDLGVGHFGAWAEMIDVPAEWVLPLPKTLSPLEAMTLGTAGFTAAQCVQALIAHEITPDRGSIVVTGATGGVASVSIEILRKLGYSITAVTGKQEHHQALLDRGVDQVVTRSDFIDQTKRPLLGGKYAGGVDTVGGSMLETVLRSTAYRGCVTACGLTGGADLNITVHPFILRGITLCGIDSAMCPLPKRKVIWEKLAGEWKLAGLESLATQVPLEQTPAWVQRILAGGVSGRVVVGL</sequence>
<dbReference type="AlphaFoldDB" id="A0A5C6DH58"/>
<dbReference type="InterPro" id="IPR013149">
    <property type="entry name" value="ADH-like_C"/>
</dbReference>